<feature type="region of interest" description="Disordered" evidence="1">
    <location>
        <begin position="67"/>
        <end position="89"/>
    </location>
</feature>
<name>A0A4R1XHP9_ACICA</name>
<evidence type="ECO:0000313" key="2">
    <source>
        <dbReference type="EMBL" id="TCM62322.1"/>
    </source>
</evidence>
<proteinExistence type="predicted"/>
<dbReference type="Proteomes" id="UP000294963">
    <property type="component" value="Unassembled WGS sequence"/>
</dbReference>
<organism evidence="2 3">
    <name type="scientific">Acinetobacter calcoaceticus</name>
    <dbReference type="NCBI Taxonomy" id="471"/>
    <lineage>
        <taxon>Bacteria</taxon>
        <taxon>Pseudomonadati</taxon>
        <taxon>Pseudomonadota</taxon>
        <taxon>Gammaproteobacteria</taxon>
        <taxon>Moraxellales</taxon>
        <taxon>Moraxellaceae</taxon>
        <taxon>Acinetobacter</taxon>
        <taxon>Acinetobacter calcoaceticus/baumannii complex</taxon>
    </lineage>
</organism>
<feature type="compositionally biased region" description="Basic residues" evidence="1">
    <location>
        <begin position="68"/>
        <end position="89"/>
    </location>
</feature>
<gene>
    <name evidence="2" type="ORF">EC844_12550</name>
</gene>
<dbReference type="EMBL" id="SLVJ01000025">
    <property type="protein sequence ID" value="TCM62322.1"/>
    <property type="molecule type" value="Genomic_DNA"/>
</dbReference>
<sequence>MGHSIEVLWQLYAKRTAGFILCGESGMRLSKLGLAWLVGSSVVSAPIDMFGRTSGILENLFTPQIKQTKSKRNKVSQKKRRLNQRRLGN</sequence>
<evidence type="ECO:0000256" key="1">
    <source>
        <dbReference type="SAM" id="MobiDB-lite"/>
    </source>
</evidence>
<evidence type="ECO:0000313" key="3">
    <source>
        <dbReference type="Proteomes" id="UP000294963"/>
    </source>
</evidence>
<accession>A0A4R1XHP9</accession>
<keyword evidence="3" id="KW-1185">Reference proteome</keyword>
<comment type="caution">
    <text evidence="2">The sequence shown here is derived from an EMBL/GenBank/DDBJ whole genome shotgun (WGS) entry which is preliminary data.</text>
</comment>
<reference evidence="2 3" key="1">
    <citation type="submission" date="2019-03" db="EMBL/GenBank/DDBJ databases">
        <title>Genomic analyses of the natural microbiome of Caenorhabditis elegans.</title>
        <authorList>
            <person name="Samuel B."/>
        </authorList>
    </citation>
    <scope>NUCLEOTIDE SEQUENCE [LARGE SCALE GENOMIC DNA]</scope>
    <source>
        <strain evidence="2 3">JUb89</strain>
    </source>
</reference>
<dbReference type="AlphaFoldDB" id="A0A4R1XHP9"/>
<protein>
    <submittedName>
        <fullName evidence="2">Uncharacterized protein</fullName>
    </submittedName>
</protein>